<proteinExistence type="predicted"/>
<evidence type="ECO:0000313" key="2">
    <source>
        <dbReference type="EMBL" id="KKK47298.1"/>
    </source>
</evidence>
<comment type="caution">
    <text evidence="2">The sequence shown here is derived from an EMBL/GenBank/DDBJ whole genome shotgun (WGS) entry which is preliminary data.</text>
</comment>
<dbReference type="AlphaFoldDB" id="A0A0F8VSF1"/>
<dbReference type="EMBL" id="LAZR01069648">
    <property type="protein sequence ID" value="KKK47298.1"/>
    <property type="molecule type" value="Genomic_DNA"/>
</dbReference>
<keyword evidence="1" id="KW-1133">Transmembrane helix</keyword>
<feature type="transmembrane region" description="Helical" evidence="1">
    <location>
        <begin position="28"/>
        <end position="51"/>
    </location>
</feature>
<keyword evidence="1" id="KW-0812">Transmembrane</keyword>
<evidence type="ECO:0000256" key="1">
    <source>
        <dbReference type="SAM" id="Phobius"/>
    </source>
</evidence>
<gene>
    <name evidence="2" type="ORF">LCGC14_3156630</name>
</gene>
<accession>A0A0F8VSF1</accession>
<sequence length="54" mass="6057">MGLVVFASMMCGATITSAIYQFIITGNLAWLWLIFLNIAWLPLLIWGLIIAENE</sequence>
<protein>
    <submittedName>
        <fullName evidence="2">Uncharacterized protein</fullName>
    </submittedName>
</protein>
<reference evidence="2" key="1">
    <citation type="journal article" date="2015" name="Nature">
        <title>Complex archaea that bridge the gap between prokaryotes and eukaryotes.</title>
        <authorList>
            <person name="Spang A."/>
            <person name="Saw J.H."/>
            <person name="Jorgensen S.L."/>
            <person name="Zaremba-Niedzwiedzka K."/>
            <person name="Martijn J."/>
            <person name="Lind A.E."/>
            <person name="van Eijk R."/>
            <person name="Schleper C."/>
            <person name="Guy L."/>
            <person name="Ettema T.J."/>
        </authorList>
    </citation>
    <scope>NUCLEOTIDE SEQUENCE</scope>
</reference>
<name>A0A0F8VSF1_9ZZZZ</name>
<organism evidence="2">
    <name type="scientific">marine sediment metagenome</name>
    <dbReference type="NCBI Taxonomy" id="412755"/>
    <lineage>
        <taxon>unclassified sequences</taxon>
        <taxon>metagenomes</taxon>
        <taxon>ecological metagenomes</taxon>
    </lineage>
</organism>
<keyword evidence="1" id="KW-0472">Membrane</keyword>